<evidence type="ECO:0000256" key="2">
    <source>
        <dbReference type="ARBA" id="ARBA00022741"/>
    </source>
</evidence>
<evidence type="ECO:0000256" key="4">
    <source>
        <dbReference type="PROSITE-ProRule" id="PRU00289"/>
    </source>
</evidence>
<dbReference type="STRING" id="649747.HMPREF0083_05218"/>
<evidence type="ECO:0000256" key="5">
    <source>
        <dbReference type="SAM" id="Phobius"/>
    </source>
</evidence>
<evidence type="ECO:0000259" key="6">
    <source>
        <dbReference type="PROSITE" id="PS50901"/>
    </source>
</evidence>
<gene>
    <name evidence="7" type="ORF">HMPREF0083_05218</name>
</gene>
<dbReference type="eggNOG" id="COG1674">
    <property type="taxonomic scope" value="Bacteria"/>
</dbReference>
<feature type="transmembrane region" description="Helical" evidence="5">
    <location>
        <begin position="36"/>
        <end position="59"/>
    </location>
</feature>
<name>U1Y730_ANEAE</name>
<evidence type="ECO:0000313" key="8">
    <source>
        <dbReference type="Proteomes" id="UP000016511"/>
    </source>
</evidence>
<accession>U1Y730</accession>
<feature type="domain" description="FtsK" evidence="6">
    <location>
        <begin position="813"/>
        <end position="995"/>
    </location>
</feature>
<keyword evidence="1" id="KW-0677">Repeat</keyword>
<evidence type="ECO:0000256" key="3">
    <source>
        <dbReference type="ARBA" id="ARBA00022840"/>
    </source>
</evidence>
<keyword evidence="5" id="KW-1133">Transmembrane helix</keyword>
<dbReference type="Gene3D" id="3.40.50.300">
    <property type="entry name" value="P-loop containing nucleotide triphosphate hydrolases"/>
    <property type="match status" value="4"/>
</dbReference>
<comment type="caution">
    <text evidence="7">The sequence shown here is derived from an EMBL/GenBank/DDBJ whole genome shotgun (WGS) entry which is preliminary data.</text>
</comment>
<protein>
    <submittedName>
        <fullName evidence="7">Type VII secretion protein EssC</fullName>
    </submittedName>
</protein>
<feature type="binding site" evidence="4">
    <location>
        <begin position="829"/>
        <end position="836"/>
    </location>
    <ligand>
        <name>ATP</name>
        <dbReference type="ChEBI" id="CHEBI:30616"/>
    </ligand>
</feature>
<dbReference type="InterPro" id="IPR002543">
    <property type="entry name" value="FtsK_dom"/>
</dbReference>
<dbReference type="RefSeq" id="WP_021624822.1">
    <property type="nucleotide sequence ID" value="NZ_KE952919.1"/>
</dbReference>
<feature type="binding site" evidence="4">
    <location>
        <begin position="492"/>
        <end position="499"/>
    </location>
    <ligand>
        <name>ATP</name>
        <dbReference type="ChEBI" id="CHEBI:30616"/>
    </ligand>
</feature>
<dbReference type="SMART" id="SM00382">
    <property type="entry name" value="AAA"/>
    <property type="match status" value="3"/>
</dbReference>
<sequence length="1323" mass="152219">MRKSPYFTRSPRVKLALPTGKIIVHRPKAEPMEPKFSFETMIIPIFLTVATVGIMYYLSKTLYNSAMYAIFIMAMSIPMLGSYIATIVLFFRRKKKHRAEVAQIHEEYLQQLEVHRREIESIRKQQTKFLREKDPNPEDCMRRIHDRHSFLWERAVYSEDFLHARIGLGTRPFKITVQLPMQDGYDIHPLIAEAQKLGTDYSEVTNVPVSIPLREKRVVGLVGERADVVELARVLALQLATHHSPEEVKIVCAYPEQESVDWNWMRWLPHMWDQDREFRYIAEGKRMAHDLFERMYSTLNFRKLRKSAEDKKEYHVPEFVFFLPQLSMFEDDALLPLLLKQGDTVGACTFLMSSKKETLPMECQLIIEVKDGVARLYETFSSDDKTNSFTGREQVALDRFSLQEAREMARSIAPLRVKQSTAGVIPKVLTFLDMYQVNRVEELDVAARWEQNRYPLTLPVRIGVREGGKAVELNIHDKIEQNGHGPHGLMAGTTGSGKSEVIQSIILSLAATYHPHEMAFMLIDYKGGGMSNTFEGLPHVIATITNLEDPNLINRAKVSLRAELERRQKIFNMAGNIQHIDEYFRSDWRFREPLPHLLIVIDEFAQLKKDQPEFMDELISIAAIGRTLGVHLLLATQKPAGVVDEKIWSNSRFRICLRVQDDGDSREMIQIPNASTINVPGRAYFQVGNNEVLEYFQSAWSGASYQPEEETQAEQIEIAEIMLDGSTRRQKVIKTEGDSRRKQIQVIIDYMKEEAQKRSIKPLPGPWLEPLPERLPLSRMVDVQSWSRKGWEVEKDWLQPKIGIIDDVENQAQYPLRIDLNEGHFIAYGMPGSGKTTLIQSTMLSLFFGHAPADLYVYIIDFSRQMKEWARFPHVGGVVHEEETEKMRRLFRFLLKELVLRKEQFSNEGVSSLRSYRKITQQRVPALLLVIDGYQRFRTQFVEENEQLEVLLREGASYGIVVLVTANQTSDMYDRYRNNFVSAVSFELADQTDYYFAVGRPSFAVSSLPEGRGFVKGHNPPHAFQCMLPHDGADEWEKTAFFRHLADRMGMEWQGEPAKKIAMLPKEINWEQLLDRFPTKDSGALPYGIDTEDLSLQSIRLEDADHVLVTGRVESGKTSLLQTLILSINRQYNPEEIDVFLIELEAKRTGIMNFSHLPHVKGHATDLSGAKQVLEQAVSIIEEAQASTYGNDWTDSVEENSYRPLVIIIDDAENFMQQTNMDFESKSYLEKLTKEARKKNIHFLMAGSLASMNSYMHEPWMMNIKKKFVGFLLGSTLSTDLYFFNMRLTHAETDKELPTGDGFVIKGKHIKVKIAKPYKKAKL</sequence>
<dbReference type="InterPro" id="IPR050206">
    <property type="entry name" value="FtsK/SpoIIIE/SftA"/>
</dbReference>
<dbReference type="InterPro" id="IPR003593">
    <property type="entry name" value="AAA+_ATPase"/>
</dbReference>
<organism evidence="7 8">
    <name type="scientific">Aneurinibacillus aneurinilyticus ATCC 12856</name>
    <dbReference type="NCBI Taxonomy" id="649747"/>
    <lineage>
        <taxon>Bacteria</taxon>
        <taxon>Bacillati</taxon>
        <taxon>Bacillota</taxon>
        <taxon>Bacilli</taxon>
        <taxon>Bacillales</taxon>
        <taxon>Paenibacillaceae</taxon>
        <taxon>Aneurinibacillus group</taxon>
        <taxon>Aneurinibacillus</taxon>
    </lineage>
</organism>
<dbReference type="GO" id="GO:0016020">
    <property type="term" value="C:membrane"/>
    <property type="evidence" value="ECO:0007669"/>
    <property type="project" value="UniProtKB-SubCell"/>
</dbReference>
<dbReference type="InterPro" id="IPR027417">
    <property type="entry name" value="P-loop_NTPase"/>
</dbReference>
<dbReference type="NCBIfam" id="TIGR03928">
    <property type="entry name" value="T7_EssCb_Firm"/>
    <property type="match status" value="1"/>
</dbReference>
<feature type="domain" description="FtsK" evidence="6">
    <location>
        <begin position="1091"/>
        <end position="1280"/>
    </location>
</feature>
<feature type="domain" description="FtsK" evidence="6">
    <location>
        <begin position="468"/>
        <end position="666"/>
    </location>
</feature>
<dbReference type="Proteomes" id="UP000016511">
    <property type="component" value="Unassembled WGS sequence"/>
</dbReference>
<dbReference type="GO" id="GO:0003677">
    <property type="term" value="F:DNA binding"/>
    <property type="evidence" value="ECO:0007669"/>
    <property type="project" value="InterPro"/>
</dbReference>
<evidence type="ECO:0000313" key="7">
    <source>
        <dbReference type="EMBL" id="ERI06676.1"/>
    </source>
</evidence>
<dbReference type="PATRIC" id="fig|649747.3.peg.4694"/>
<dbReference type="GO" id="GO:0005524">
    <property type="term" value="F:ATP binding"/>
    <property type="evidence" value="ECO:0007669"/>
    <property type="project" value="UniProtKB-UniRule"/>
</dbReference>
<dbReference type="GeneID" id="92841742"/>
<keyword evidence="3 4" id="KW-0067">ATP-binding</keyword>
<keyword evidence="5" id="KW-0812">Transmembrane</keyword>
<dbReference type="SUPFAM" id="SSF52540">
    <property type="entry name" value="P-loop containing nucleoside triphosphate hydrolases"/>
    <property type="match status" value="3"/>
</dbReference>
<dbReference type="CDD" id="cd01127">
    <property type="entry name" value="TrwB_TraG_TraD_VirD4"/>
    <property type="match status" value="1"/>
</dbReference>
<keyword evidence="5" id="KW-0472">Membrane</keyword>
<feature type="binding site" evidence="4">
    <location>
        <begin position="1111"/>
        <end position="1118"/>
    </location>
    <ligand>
        <name>ATP</name>
        <dbReference type="ChEBI" id="CHEBI:30616"/>
    </ligand>
</feature>
<keyword evidence="2 4" id="KW-0547">Nucleotide-binding</keyword>
<evidence type="ECO:0000256" key="1">
    <source>
        <dbReference type="ARBA" id="ARBA00022737"/>
    </source>
</evidence>
<dbReference type="PROSITE" id="PS50901">
    <property type="entry name" value="FTSK"/>
    <property type="match status" value="3"/>
</dbReference>
<feature type="transmembrane region" description="Helical" evidence="5">
    <location>
        <begin position="65"/>
        <end position="91"/>
    </location>
</feature>
<keyword evidence="8" id="KW-1185">Reference proteome</keyword>
<dbReference type="EMBL" id="AWSJ01000319">
    <property type="protein sequence ID" value="ERI06676.1"/>
    <property type="molecule type" value="Genomic_DNA"/>
</dbReference>
<reference evidence="7 8" key="1">
    <citation type="submission" date="2013-08" db="EMBL/GenBank/DDBJ databases">
        <authorList>
            <person name="Weinstock G."/>
            <person name="Sodergren E."/>
            <person name="Wylie T."/>
            <person name="Fulton L."/>
            <person name="Fulton R."/>
            <person name="Fronick C."/>
            <person name="O'Laughlin M."/>
            <person name="Godfrey J."/>
            <person name="Miner T."/>
            <person name="Herter B."/>
            <person name="Appelbaum E."/>
            <person name="Cordes M."/>
            <person name="Lek S."/>
            <person name="Wollam A."/>
            <person name="Pepin K.H."/>
            <person name="Palsikar V.B."/>
            <person name="Mitreva M."/>
            <person name="Wilson R.K."/>
        </authorList>
    </citation>
    <scope>NUCLEOTIDE SEQUENCE [LARGE SCALE GENOMIC DNA]</scope>
    <source>
        <strain evidence="7 8">ATCC 12856</strain>
    </source>
</reference>
<dbReference type="Pfam" id="PF01580">
    <property type="entry name" value="FtsK_SpoIIIE"/>
    <property type="match status" value="3"/>
</dbReference>
<dbReference type="PANTHER" id="PTHR22683:SF1">
    <property type="entry name" value="TYPE VII SECRETION SYSTEM PROTEIN ESSC"/>
    <property type="match status" value="1"/>
</dbReference>
<dbReference type="InterPro" id="IPR023839">
    <property type="entry name" value="Firmicutes_EssC_C"/>
</dbReference>
<dbReference type="HOGENOM" id="CLU_003134_2_1_9"/>
<proteinExistence type="predicted"/>
<dbReference type="PANTHER" id="PTHR22683">
    <property type="entry name" value="SPORULATION PROTEIN RELATED"/>
    <property type="match status" value="1"/>
</dbReference>